<proteinExistence type="predicted"/>
<accession>A0A0B6XU74</accession>
<sequence>DIIEELQSRGYNQLYIPQLSKELRQEMCSQLLTHNSKELSSKQLQKIVNSAQSGSPLYLKTVISELCAFGQFRELD</sequence>
<reference evidence="2" key="1">
    <citation type="submission" date="2014-12" db="EMBL/GenBank/DDBJ databases">
        <title>Insight into the proteome of Arion vulgaris.</title>
        <authorList>
            <person name="Aradska J."/>
            <person name="Bulat T."/>
            <person name="Smidak R."/>
            <person name="Sarate P."/>
            <person name="Gangsoo J."/>
            <person name="Sialana F."/>
            <person name="Bilban M."/>
            <person name="Lubec G."/>
        </authorList>
    </citation>
    <scope>NUCLEOTIDE SEQUENCE</scope>
    <source>
        <tissue evidence="2">Skin</tissue>
    </source>
</reference>
<evidence type="ECO:0000313" key="2">
    <source>
        <dbReference type="EMBL" id="CEK47071.1"/>
    </source>
</evidence>
<evidence type="ECO:0000256" key="1">
    <source>
        <dbReference type="ARBA" id="ARBA00022737"/>
    </source>
</evidence>
<dbReference type="EMBL" id="HACG01000206">
    <property type="protein sequence ID" value="CEK47071.1"/>
    <property type="molecule type" value="Transcribed_RNA"/>
</dbReference>
<dbReference type="InterPro" id="IPR027417">
    <property type="entry name" value="P-loop_NTPase"/>
</dbReference>
<feature type="non-terminal residue" evidence="2">
    <location>
        <position position="76"/>
    </location>
</feature>
<protein>
    <submittedName>
        <fullName evidence="2">Uncharacterized protein</fullName>
    </submittedName>
</protein>
<dbReference type="PANTHER" id="PTHR19860:SF40">
    <property type="entry name" value="WD40 REPEAT-CONTAINING PROTEIN"/>
    <property type="match status" value="1"/>
</dbReference>
<feature type="non-terminal residue" evidence="2">
    <location>
        <position position="1"/>
    </location>
</feature>
<dbReference type="InterPro" id="IPR051191">
    <property type="entry name" value="DCAF12"/>
</dbReference>
<dbReference type="SUPFAM" id="SSF52540">
    <property type="entry name" value="P-loop containing nucleoside triphosphate hydrolases"/>
    <property type="match status" value="1"/>
</dbReference>
<name>A0A0B6XU74_9EUPU</name>
<keyword evidence="1" id="KW-0677">Repeat</keyword>
<gene>
    <name evidence="2" type="primary">ORF496</name>
</gene>
<dbReference type="GO" id="GO:0080008">
    <property type="term" value="C:Cul4-RING E3 ubiquitin ligase complex"/>
    <property type="evidence" value="ECO:0007669"/>
    <property type="project" value="TreeGrafter"/>
</dbReference>
<dbReference type="AlphaFoldDB" id="A0A0B6XU74"/>
<dbReference type="PANTHER" id="PTHR19860">
    <property type="entry name" value="DDB1- AND CUL4-ASSOCIATED FACTOR 12-RELATED"/>
    <property type="match status" value="1"/>
</dbReference>
<organism evidence="2">
    <name type="scientific">Arion vulgaris</name>
    <dbReference type="NCBI Taxonomy" id="1028688"/>
    <lineage>
        <taxon>Eukaryota</taxon>
        <taxon>Metazoa</taxon>
        <taxon>Spiralia</taxon>
        <taxon>Lophotrochozoa</taxon>
        <taxon>Mollusca</taxon>
        <taxon>Gastropoda</taxon>
        <taxon>Heterobranchia</taxon>
        <taxon>Euthyneura</taxon>
        <taxon>Panpulmonata</taxon>
        <taxon>Eupulmonata</taxon>
        <taxon>Stylommatophora</taxon>
        <taxon>Helicina</taxon>
        <taxon>Arionoidea</taxon>
        <taxon>Arionidae</taxon>
        <taxon>Arion</taxon>
    </lineage>
</organism>